<dbReference type="EMBL" id="AP012046">
    <property type="protein sequence ID" value="BAK94251.1"/>
    <property type="molecule type" value="Genomic_DNA"/>
</dbReference>
<dbReference type="SMART" id="SM00530">
    <property type="entry name" value="HTH_XRE"/>
    <property type="match status" value="1"/>
</dbReference>
<dbReference type="PROSITE" id="PS50943">
    <property type="entry name" value="HTH_CROC1"/>
    <property type="match status" value="1"/>
</dbReference>
<organism evidence="2 3">
    <name type="scientific">Tetragenococcus halophilus (strain DSM 20338 / JCM 20259 / NCIMB 9735 / NBRC 12172)</name>
    <name type="common">Pediococcus halophilus</name>
    <dbReference type="NCBI Taxonomy" id="945021"/>
    <lineage>
        <taxon>Bacteria</taxon>
        <taxon>Bacillati</taxon>
        <taxon>Bacillota</taxon>
        <taxon>Bacilli</taxon>
        <taxon>Lactobacillales</taxon>
        <taxon>Enterococcaceae</taxon>
        <taxon>Tetragenococcus</taxon>
    </lineage>
</organism>
<keyword evidence="2" id="KW-0238">DNA-binding</keyword>
<dbReference type="InterPro" id="IPR010057">
    <property type="entry name" value="Transcription_activator_Rgg_C"/>
</dbReference>
<dbReference type="InterPro" id="IPR001387">
    <property type="entry name" value="Cro/C1-type_HTH"/>
</dbReference>
<dbReference type="KEGG" id="thl:TEH_09240"/>
<accession>A0AAN1SGT7</accession>
<dbReference type="Pfam" id="PF01381">
    <property type="entry name" value="HTH_3"/>
    <property type="match status" value="1"/>
</dbReference>
<gene>
    <name evidence="2" type="ordered locus">TEH_09240</name>
</gene>
<dbReference type="PANTHER" id="PTHR37038">
    <property type="entry name" value="TRANSCRIPTIONAL REGULATOR-RELATED"/>
    <property type="match status" value="1"/>
</dbReference>
<dbReference type="InterPro" id="IPR010982">
    <property type="entry name" value="Lambda_DNA-bd_dom_sf"/>
</dbReference>
<evidence type="ECO:0000313" key="3">
    <source>
        <dbReference type="Proteomes" id="UP000002663"/>
    </source>
</evidence>
<proteinExistence type="predicted"/>
<evidence type="ECO:0000259" key="1">
    <source>
        <dbReference type="PROSITE" id="PS50943"/>
    </source>
</evidence>
<dbReference type="InterPro" id="IPR011990">
    <property type="entry name" value="TPR-like_helical_dom_sf"/>
</dbReference>
<evidence type="ECO:0000313" key="2">
    <source>
        <dbReference type="EMBL" id="BAK94251.1"/>
    </source>
</evidence>
<dbReference type="InterPro" id="IPR053163">
    <property type="entry name" value="HTH-type_regulator_Rgg"/>
</dbReference>
<dbReference type="RefSeq" id="WP_014124314.1">
    <property type="nucleotide sequence ID" value="NC_016052.1"/>
</dbReference>
<sequence>MYGKVMQLVRKSKGISQNELATGVMSRSNLSNFENEQYIPAFDKVILLLSKLNITVEEYLSLSKQTDIQYQFLYQELVKTENYGTRDELININTQISYFKLKSPKYYELYLLSQYVLILYQLPCVISLKEIKDYIKPLLFESEQWFNHELRLYNNFLFLFDYSENYTLYNKVLRKLSTEDCPSISERYKVHLSINFGIQLLEYNQEKEAKKILAFAKEEARKEKLIIQELFIDFLLSEFTKNHDIKLARTKWKTYSTSLGLLKQ</sequence>
<reference evidence="2 3" key="1">
    <citation type="submission" date="2011-01" db="EMBL/GenBank/DDBJ databases">
        <title>Whole genome sequence of Tetragenococcus halophilus NBRC 12172.</title>
        <authorList>
            <person name="Nakazawa H."/>
            <person name="Omata S."/>
            <person name="Koga C."/>
            <person name="Watanabe Y."/>
            <person name="Katano Y."/>
            <person name="Ito N."/>
            <person name="Tsukatani N."/>
            <person name="Ankai A."/>
            <person name="Oguchi A."/>
            <person name="Fukui S."/>
            <person name="Yashiro I."/>
            <person name="Kamata S."/>
            <person name="Hashimoto Y."/>
            <person name="Yamazaki J."/>
            <person name="Taguchi H."/>
            <person name="Tanaka A."/>
            <person name="Koyama T."/>
            <person name="Ichige A."/>
            <person name="Hanya Y."/>
            <person name="Tanikawa S."/>
            <person name="Yamazaki S."/>
            <person name="Fujita N."/>
        </authorList>
    </citation>
    <scope>NUCLEOTIDE SEQUENCE [LARGE SCALE GENOMIC DNA]</scope>
    <source>
        <strain evidence="3">DSM 20338 / JCM 20259 / NCIMB 9735 / NBRC 12172</strain>
    </source>
</reference>
<dbReference type="SUPFAM" id="SSF47413">
    <property type="entry name" value="lambda repressor-like DNA-binding domains"/>
    <property type="match status" value="1"/>
</dbReference>
<protein>
    <submittedName>
        <fullName evidence="2">Xre family DNA-binding protein</fullName>
    </submittedName>
</protein>
<dbReference type="AlphaFoldDB" id="A0AAN1SGT7"/>
<name>A0AAN1SGT7_TETHN</name>
<dbReference type="GO" id="GO:0003677">
    <property type="term" value="F:DNA binding"/>
    <property type="evidence" value="ECO:0007669"/>
    <property type="project" value="UniProtKB-KW"/>
</dbReference>
<dbReference type="Gene3D" id="1.25.40.10">
    <property type="entry name" value="Tetratricopeptide repeat domain"/>
    <property type="match status" value="1"/>
</dbReference>
<dbReference type="Proteomes" id="UP000002663">
    <property type="component" value="Chromosome"/>
</dbReference>
<dbReference type="CDD" id="cd00093">
    <property type="entry name" value="HTH_XRE"/>
    <property type="match status" value="1"/>
</dbReference>
<dbReference type="Pfam" id="PF21259">
    <property type="entry name" value="Rgg_C"/>
    <property type="match status" value="1"/>
</dbReference>
<feature type="domain" description="HTH cro/C1-type" evidence="1">
    <location>
        <begin position="6"/>
        <end position="59"/>
    </location>
</feature>